<dbReference type="PANTHER" id="PTHR30265">
    <property type="entry name" value="RHO-INTERACTING TRANSCRIPTION TERMINATION FACTOR NUSG"/>
    <property type="match status" value="1"/>
</dbReference>
<dbReference type="RefSeq" id="WP_136335923.1">
    <property type="nucleotide sequence ID" value="NZ_QXMP01000008.1"/>
</dbReference>
<name>A0A4S3M0K7_9FLAO</name>
<keyword evidence="2" id="KW-0805">Transcription regulation</keyword>
<dbReference type="SUPFAM" id="SSF82679">
    <property type="entry name" value="N-utilization substance G protein NusG, N-terminal domain"/>
    <property type="match status" value="1"/>
</dbReference>
<dbReference type="InterPro" id="IPR006645">
    <property type="entry name" value="NGN-like_dom"/>
</dbReference>
<dbReference type="GO" id="GO:0006354">
    <property type="term" value="P:DNA-templated transcription elongation"/>
    <property type="evidence" value="ECO:0007669"/>
    <property type="project" value="InterPro"/>
</dbReference>
<sequence>MSSKKWYVLITRPRWEKKVAKQLEEICVEVYCPVVTEIRQWSDRKKKVKRPLFSSYVFVRMEEKNRDQVFEVHGVVRYLFWLGKPAVVREEEIALLKEWLEGKVYDDARITDLEKGQEIKVQSGALKGNHAIVEETSGSRVKISLPKLNCMVVLHRSELGI</sequence>
<dbReference type="InterPro" id="IPR036735">
    <property type="entry name" value="NGN_dom_sf"/>
</dbReference>
<dbReference type="PANTHER" id="PTHR30265:SF4">
    <property type="entry name" value="KOW MOTIF FAMILY PROTEIN, EXPRESSED"/>
    <property type="match status" value="1"/>
</dbReference>
<dbReference type="EMBL" id="SSMC01000002">
    <property type="protein sequence ID" value="THD67718.1"/>
    <property type="molecule type" value="Genomic_DNA"/>
</dbReference>
<keyword evidence="6" id="KW-1185">Reference proteome</keyword>
<dbReference type="InterPro" id="IPR043425">
    <property type="entry name" value="NusG-like"/>
</dbReference>
<accession>A0A4S3M0K7</accession>
<keyword evidence="1" id="KW-0889">Transcription antitermination</keyword>
<keyword evidence="3" id="KW-0804">Transcription</keyword>
<protein>
    <submittedName>
        <fullName evidence="5">UpxY family transcription antiterminator</fullName>
    </submittedName>
</protein>
<dbReference type="SMART" id="SM00738">
    <property type="entry name" value="NGN"/>
    <property type="match status" value="1"/>
</dbReference>
<dbReference type="Proteomes" id="UP000305939">
    <property type="component" value="Unassembled WGS sequence"/>
</dbReference>
<dbReference type="AlphaFoldDB" id="A0A4S3M0K7"/>
<dbReference type="NCBIfam" id="NF033644">
    <property type="entry name" value="antiterm_UpxY"/>
    <property type="match status" value="1"/>
</dbReference>
<gene>
    <name evidence="5" type="ORF">E7Z59_08670</name>
</gene>
<dbReference type="Pfam" id="PF02357">
    <property type="entry name" value="NusG"/>
    <property type="match status" value="1"/>
</dbReference>
<comment type="caution">
    <text evidence="5">The sequence shown here is derived from an EMBL/GenBank/DDBJ whole genome shotgun (WGS) entry which is preliminary data.</text>
</comment>
<evidence type="ECO:0000256" key="3">
    <source>
        <dbReference type="ARBA" id="ARBA00023163"/>
    </source>
</evidence>
<dbReference type="CDD" id="cd09895">
    <property type="entry name" value="NGN_SP_UpxY"/>
    <property type="match status" value="1"/>
</dbReference>
<reference evidence="5 6" key="1">
    <citation type="submission" date="2019-04" db="EMBL/GenBank/DDBJ databases">
        <title>Draft genome sequence of Robertkochia marina CC-AMO-30D.</title>
        <authorList>
            <person name="Hameed A."/>
            <person name="Lin S.-Y."/>
            <person name="Shahina M."/>
            <person name="Lai W.-A."/>
            <person name="Young C.-C."/>
        </authorList>
    </citation>
    <scope>NUCLEOTIDE SEQUENCE [LARGE SCALE GENOMIC DNA]</scope>
    <source>
        <strain evidence="5 6">CC-AMO-30D</strain>
    </source>
</reference>
<evidence type="ECO:0000256" key="1">
    <source>
        <dbReference type="ARBA" id="ARBA00022814"/>
    </source>
</evidence>
<evidence type="ECO:0000313" key="6">
    <source>
        <dbReference type="Proteomes" id="UP000305939"/>
    </source>
</evidence>
<organism evidence="5 6">
    <name type="scientific">Robertkochia marina</name>
    <dbReference type="NCBI Taxonomy" id="1227945"/>
    <lineage>
        <taxon>Bacteria</taxon>
        <taxon>Pseudomonadati</taxon>
        <taxon>Bacteroidota</taxon>
        <taxon>Flavobacteriia</taxon>
        <taxon>Flavobacteriales</taxon>
        <taxon>Flavobacteriaceae</taxon>
        <taxon>Robertkochia</taxon>
    </lineage>
</organism>
<evidence type="ECO:0000256" key="2">
    <source>
        <dbReference type="ARBA" id="ARBA00023015"/>
    </source>
</evidence>
<dbReference type="OrthoDB" id="9796143at2"/>
<evidence type="ECO:0000259" key="4">
    <source>
        <dbReference type="SMART" id="SM00738"/>
    </source>
</evidence>
<dbReference type="GO" id="GO:0031564">
    <property type="term" value="P:transcription antitermination"/>
    <property type="evidence" value="ECO:0007669"/>
    <property type="project" value="UniProtKB-KW"/>
</dbReference>
<evidence type="ECO:0000313" key="5">
    <source>
        <dbReference type="EMBL" id="THD67718.1"/>
    </source>
</evidence>
<feature type="domain" description="NusG-like N-terminal" evidence="4">
    <location>
        <begin position="3"/>
        <end position="100"/>
    </location>
</feature>
<proteinExistence type="predicted"/>
<dbReference type="Gene3D" id="3.30.70.940">
    <property type="entry name" value="NusG, N-terminal domain"/>
    <property type="match status" value="1"/>
</dbReference>